<dbReference type="VEuPathDB" id="CryptoDB:CHUDEA2_3770"/>
<dbReference type="EMBL" id="LN877948">
    <property type="protein sequence ID" value="CUV04752.1"/>
    <property type="molecule type" value="Genomic_DNA"/>
</dbReference>
<keyword evidence="2" id="KW-0812">Transmembrane</keyword>
<organism evidence="3">
    <name type="scientific">Cryptosporidium hominis</name>
    <dbReference type="NCBI Taxonomy" id="237895"/>
    <lineage>
        <taxon>Eukaryota</taxon>
        <taxon>Sar</taxon>
        <taxon>Alveolata</taxon>
        <taxon>Apicomplexa</taxon>
        <taxon>Conoidasida</taxon>
        <taxon>Coccidia</taxon>
        <taxon>Eucoccidiorida</taxon>
        <taxon>Eimeriorina</taxon>
        <taxon>Cryptosporidiidae</taxon>
        <taxon>Cryptosporidium</taxon>
    </lineage>
</organism>
<dbReference type="Proteomes" id="UP000199752">
    <property type="component" value="Chromosome 2"/>
</dbReference>
<evidence type="ECO:0000256" key="2">
    <source>
        <dbReference type="SAM" id="Phobius"/>
    </source>
</evidence>
<dbReference type="VEuPathDB" id="CryptoDB:ChTU502y2012_303g0075"/>
<feature type="coiled-coil region" evidence="1">
    <location>
        <begin position="218"/>
        <end position="259"/>
    </location>
</feature>
<proteinExistence type="predicted"/>
<protein>
    <submittedName>
        <fullName evidence="3">Uncharacterized protein</fullName>
    </submittedName>
</protein>
<keyword evidence="2" id="KW-0472">Membrane</keyword>
<name>A0A0S4TC01_CRYHO</name>
<feature type="transmembrane region" description="Helical" evidence="2">
    <location>
        <begin position="276"/>
        <end position="294"/>
    </location>
</feature>
<gene>
    <name evidence="3" type="ORF">CHUDEA2_3770</name>
</gene>
<evidence type="ECO:0000313" key="3">
    <source>
        <dbReference type="EMBL" id="CUV04752.1"/>
    </source>
</evidence>
<dbReference type="VEuPathDB" id="CryptoDB:Chro.20402"/>
<reference evidence="3" key="1">
    <citation type="submission" date="2015-08" db="EMBL/GenBank/DDBJ databases">
        <authorList>
            <person name="Babu N.S."/>
            <person name="Beckwith C.J."/>
            <person name="Beseler K.G."/>
            <person name="Brison A."/>
            <person name="Carone J.V."/>
            <person name="Caskin T.P."/>
            <person name="Diamond M."/>
            <person name="Durham M.E."/>
            <person name="Foxe J.M."/>
            <person name="Go M."/>
            <person name="Henderson B.A."/>
            <person name="Jones I.B."/>
            <person name="McGettigan J.A."/>
            <person name="Micheletti S.J."/>
            <person name="Nasrallah M.E."/>
            <person name="Ortiz D."/>
            <person name="Piller C.R."/>
            <person name="Privatt S.R."/>
            <person name="Schneider S.L."/>
            <person name="Sharp S."/>
            <person name="Smith T.C."/>
            <person name="Stanton J.D."/>
            <person name="Ullery H.E."/>
            <person name="Wilson R.J."/>
            <person name="Serrano M.G."/>
            <person name="Buck G."/>
            <person name="Lee V."/>
            <person name="Wang Y."/>
            <person name="Carvalho R."/>
            <person name="Voegtly L."/>
            <person name="Shi R."/>
            <person name="Duckworth R."/>
            <person name="Johnson A."/>
            <person name="Loviza R."/>
            <person name="Walstead R."/>
            <person name="Shah Z."/>
            <person name="Kiflezghi M."/>
            <person name="Wade K."/>
            <person name="Ball S.L."/>
            <person name="Bradley K.W."/>
            <person name="Asai D.J."/>
            <person name="Bowman C.A."/>
            <person name="Russell D.A."/>
            <person name="Pope W.H."/>
            <person name="Jacobs-Sera D."/>
            <person name="Hendrix R.W."/>
            <person name="Hatfull G.F."/>
        </authorList>
    </citation>
    <scope>NUCLEOTIDE SEQUENCE [LARGE SCALE GENOMIC DNA]</scope>
</reference>
<keyword evidence="2" id="KW-1133">Transmembrane helix</keyword>
<keyword evidence="1" id="KW-0175">Coiled coil</keyword>
<dbReference type="VEuPathDB" id="CryptoDB:GY17_00003549"/>
<dbReference type="AlphaFoldDB" id="A0A0S4TC01"/>
<evidence type="ECO:0000256" key="1">
    <source>
        <dbReference type="SAM" id="Coils"/>
    </source>
</evidence>
<accession>A0A0S4TC01</accession>
<sequence>MEILNEVDMSVVTTTASNSEFVDYSASNNAKTSRGEDNDLSNYLESNKENLILDETNINDSDNLLFEKDFLSDNNRESFSEYNGSDTEMEGCEELVMMVPDLDSTLKFKHDTERFFMTLSIAEAELDLAKSASRTSKLAMGDDFDISSRGGTNCLKEIRNYVEELLDTVNDVRDSNFGIQRIVEECNEILQQSVSQSNLSQIDTMDMNTITDQNLVSIERLKLLCEAVSEENSRLKKEIDILNNENEFLIHRVDHEEESSLQEEKRPYNYFRNNPIMRLFFFIFILAMFSPTNISNGLQKAQVFEQQSGFSEIASEFLDRDYKFSKINTLQLLEKSLKGLKFEDTSSQGHPDTISICSILSELDVLEKCFTRIRLS</sequence>